<dbReference type="Proteomes" id="UP000663836">
    <property type="component" value="Unassembled WGS sequence"/>
</dbReference>
<dbReference type="EMBL" id="CAJOBD010050671">
    <property type="protein sequence ID" value="CAF4350698.1"/>
    <property type="molecule type" value="Genomic_DNA"/>
</dbReference>
<comment type="caution">
    <text evidence="1">The sequence shown here is derived from an EMBL/GenBank/DDBJ whole genome shotgun (WGS) entry which is preliminary data.</text>
</comment>
<protein>
    <submittedName>
        <fullName evidence="1">Uncharacterized protein</fullName>
    </submittedName>
</protein>
<gene>
    <name evidence="1" type="ORF">JBS370_LOCUS41918</name>
</gene>
<organism evidence="1 2">
    <name type="scientific">Rotaria sordida</name>
    <dbReference type="NCBI Taxonomy" id="392033"/>
    <lineage>
        <taxon>Eukaryota</taxon>
        <taxon>Metazoa</taxon>
        <taxon>Spiralia</taxon>
        <taxon>Gnathifera</taxon>
        <taxon>Rotifera</taxon>
        <taxon>Eurotatoria</taxon>
        <taxon>Bdelloidea</taxon>
        <taxon>Philodinida</taxon>
        <taxon>Philodinidae</taxon>
        <taxon>Rotaria</taxon>
    </lineage>
</organism>
<feature type="non-terminal residue" evidence="1">
    <location>
        <position position="9"/>
    </location>
</feature>
<evidence type="ECO:0000313" key="2">
    <source>
        <dbReference type="Proteomes" id="UP000663836"/>
    </source>
</evidence>
<reference evidence="1" key="1">
    <citation type="submission" date="2021-02" db="EMBL/GenBank/DDBJ databases">
        <authorList>
            <person name="Nowell W R."/>
        </authorList>
    </citation>
    <scope>NUCLEOTIDE SEQUENCE</scope>
</reference>
<evidence type="ECO:0000313" key="1">
    <source>
        <dbReference type="EMBL" id="CAF4350698.1"/>
    </source>
</evidence>
<accession>A0A820LAV6</accession>
<name>A0A820LAV6_9BILA</name>
<proteinExistence type="predicted"/>
<sequence>MGTFEQIYG</sequence>